<evidence type="ECO:0000313" key="1">
    <source>
        <dbReference type="EMBL" id="MCI47901.1"/>
    </source>
</evidence>
<reference evidence="1 2" key="1">
    <citation type="journal article" date="2018" name="Front. Plant Sci.">
        <title>Red Clover (Trifolium pratense) and Zigzag Clover (T. medium) - A Picture of Genomic Similarities and Differences.</title>
        <authorList>
            <person name="Dluhosova J."/>
            <person name="Istvanek J."/>
            <person name="Nedelnik J."/>
            <person name="Repkova J."/>
        </authorList>
    </citation>
    <scope>NUCLEOTIDE SEQUENCE [LARGE SCALE GENOMIC DNA]</scope>
    <source>
        <strain evidence="2">cv. 10/8</strain>
        <tissue evidence="1">Leaf</tissue>
    </source>
</reference>
<proteinExistence type="predicted"/>
<dbReference type="AlphaFoldDB" id="A0A392SG97"/>
<organism evidence="1 2">
    <name type="scientific">Trifolium medium</name>
    <dbReference type="NCBI Taxonomy" id="97028"/>
    <lineage>
        <taxon>Eukaryota</taxon>
        <taxon>Viridiplantae</taxon>
        <taxon>Streptophyta</taxon>
        <taxon>Embryophyta</taxon>
        <taxon>Tracheophyta</taxon>
        <taxon>Spermatophyta</taxon>
        <taxon>Magnoliopsida</taxon>
        <taxon>eudicotyledons</taxon>
        <taxon>Gunneridae</taxon>
        <taxon>Pentapetalae</taxon>
        <taxon>rosids</taxon>
        <taxon>fabids</taxon>
        <taxon>Fabales</taxon>
        <taxon>Fabaceae</taxon>
        <taxon>Papilionoideae</taxon>
        <taxon>50 kb inversion clade</taxon>
        <taxon>NPAAA clade</taxon>
        <taxon>Hologalegina</taxon>
        <taxon>IRL clade</taxon>
        <taxon>Trifolieae</taxon>
        <taxon>Trifolium</taxon>
    </lineage>
</organism>
<dbReference type="Proteomes" id="UP000265520">
    <property type="component" value="Unassembled WGS sequence"/>
</dbReference>
<protein>
    <submittedName>
        <fullName evidence="1">Uncharacterized protein</fullName>
    </submittedName>
</protein>
<comment type="caution">
    <text evidence="1">The sequence shown here is derived from an EMBL/GenBank/DDBJ whole genome shotgun (WGS) entry which is preliminary data.</text>
</comment>
<dbReference type="EMBL" id="LXQA010378758">
    <property type="protein sequence ID" value="MCI47901.1"/>
    <property type="molecule type" value="Genomic_DNA"/>
</dbReference>
<accession>A0A392SG97</accession>
<name>A0A392SG97_9FABA</name>
<evidence type="ECO:0000313" key="2">
    <source>
        <dbReference type="Proteomes" id="UP000265520"/>
    </source>
</evidence>
<sequence length="74" mass="7861">EGQKLAKLSDKTATAVTGLAQTVAPSKQASLVFCGVCHWRDQGGTAATGLQSADPLIFHFPLVFSEFLMILIVQ</sequence>
<feature type="non-terminal residue" evidence="1">
    <location>
        <position position="1"/>
    </location>
</feature>
<keyword evidence="2" id="KW-1185">Reference proteome</keyword>